<dbReference type="PANTHER" id="PTHR34580">
    <property type="match status" value="1"/>
</dbReference>
<dbReference type="InterPro" id="IPR051534">
    <property type="entry name" value="CBASS_pafABC_assoc_protein"/>
</dbReference>
<evidence type="ECO:0000259" key="1">
    <source>
        <dbReference type="Pfam" id="PF13280"/>
    </source>
</evidence>
<gene>
    <name evidence="3" type="ORF">GALL_245240</name>
</gene>
<dbReference type="Pfam" id="PF25583">
    <property type="entry name" value="WCX"/>
    <property type="match status" value="1"/>
</dbReference>
<dbReference type="AlphaFoldDB" id="A0A1J5RNA9"/>
<dbReference type="EMBL" id="MLJW01000205">
    <property type="protein sequence ID" value="OIQ93564.1"/>
    <property type="molecule type" value="Genomic_DNA"/>
</dbReference>
<feature type="domain" description="WYL" evidence="1">
    <location>
        <begin position="157"/>
        <end position="225"/>
    </location>
</feature>
<organism evidence="3">
    <name type="scientific">mine drainage metagenome</name>
    <dbReference type="NCBI Taxonomy" id="410659"/>
    <lineage>
        <taxon>unclassified sequences</taxon>
        <taxon>metagenomes</taxon>
        <taxon>ecological metagenomes</taxon>
    </lineage>
</organism>
<evidence type="ECO:0000259" key="2">
    <source>
        <dbReference type="Pfam" id="PF25583"/>
    </source>
</evidence>
<accession>A0A1J5RNA9</accession>
<name>A0A1J5RNA9_9ZZZZ</name>
<evidence type="ECO:0000313" key="3">
    <source>
        <dbReference type="EMBL" id="OIQ93564.1"/>
    </source>
</evidence>
<dbReference type="Pfam" id="PF13280">
    <property type="entry name" value="WYL"/>
    <property type="match status" value="1"/>
</dbReference>
<sequence>MPKADSQQTLTRQWEMLKLLPPRAPGITAAELTGKLGDLGYGVTKRTVERDLNDLSRLFSFTCNDKGMPYGWHWVEGASLNIPGVSLGDALSLRLVEDQLRPLLPSALLRALEPRLQQARDKLAELAPSNAQARWARKVRTVPASLPLLPPQVMPGVLDAIQEALLGDRQVQVHYQRAGETEATLYTLHPLALVQRGPVSYLVATAFDYPDIRTYAVHRMRSAEVLEQAAQASAGFDLDAHIASGALQFGAGQTIRLKARVDVALAQILRETPLSEDQTLGQARKGFCALTATVQDTWQLRWWLLSHANQAVVLSPGALRADLLLRIAEAAELYGV</sequence>
<comment type="caution">
    <text evidence="3">The sequence shown here is derived from an EMBL/GenBank/DDBJ whole genome shotgun (WGS) entry which is preliminary data.</text>
</comment>
<dbReference type="InterPro" id="IPR057727">
    <property type="entry name" value="WCX_dom"/>
</dbReference>
<dbReference type="PANTHER" id="PTHR34580:SF1">
    <property type="entry name" value="PROTEIN PAFC"/>
    <property type="match status" value="1"/>
</dbReference>
<reference evidence="3" key="1">
    <citation type="submission" date="2016-10" db="EMBL/GenBank/DDBJ databases">
        <title>Sequence of Gallionella enrichment culture.</title>
        <authorList>
            <person name="Poehlein A."/>
            <person name="Muehling M."/>
            <person name="Daniel R."/>
        </authorList>
    </citation>
    <scope>NUCLEOTIDE SEQUENCE</scope>
</reference>
<proteinExistence type="predicted"/>
<dbReference type="PROSITE" id="PS52050">
    <property type="entry name" value="WYL"/>
    <property type="match status" value="1"/>
</dbReference>
<feature type="domain" description="WCX" evidence="2">
    <location>
        <begin position="254"/>
        <end position="331"/>
    </location>
</feature>
<dbReference type="InterPro" id="IPR026881">
    <property type="entry name" value="WYL_dom"/>
</dbReference>
<protein>
    <submittedName>
        <fullName evidence="3">Uncharacterized protein</fullName>
    </submittedName>
</protein>